<feature type="compositionally biased region" description="Acidic residues" evidence="8">
    <location>
        <begin position="522"/>
        <end position="535"/>
    </location>
</feature>
<organism evidence="10 11">
    <name type="scientific">Pristionchus mayeri</name>
    <dbReference type="NCBI Taxonomy" id="1317129"/>
    <lineage>
        <taxon>Eukaryota</taxon>
        <taxon>Metazoa</taxon>
        <taxon>Ecdysozoa</taxon>
        <taxon>Nematoda</taxon>
        <taxon>Chromadorea</taxon>
        <taxon>Rhabditida</taxon>
        <taxon>Rhabditina</taxon>
        <taxon>Diplogasteromorpha</taxon>
        <taxon>Diplogasteroidea</taxon>
        <taxon>Neodiplogasteridae</taxon>
        <taxon>Pristionchus</taxon>
    </lineage>
</organism>
<dbReference type="GO" id="GO:0008270">
    <property type="term" value="F:zinc ion binding"/>
    <property type="evidence" value="ECO:0007669"/>
    <property type="project" value="UniProtKB-KW"/>
</dbReference>
<keyword evidence="5" id="KW-0805">Transcription regulation</keyword>
<evidence type="ECO:0000259" key="9">
    <source>
        <dbReference type="PROSITE" id="PS00028"/>
    </source>
</evidence>
<dbReference type="PANTHER" id="PTHR46179:SF13">
    <property type="entry name" value="C2H2-TYPE DOMAIN-CONTAINING PROTEIN"/>
    <property type="match status" value="1"/>
</dbReference>
<evidence type="ECO:0000256" key="6">
    <source>
        <dbReference type="ARBA" id="ARBA00023163"/>
    </source>
</evidence>
<dbReference type="PROSITE" id="PS00028">
    <property type="entry name" value="ZINC_FINGER_C2H2_1"/>
    <property type="match status" value="1"/>
</dbReference>
<comment type="caution">
    <text evidence="10">The sequence shown here is derived from an EMBL/GenBank/DDBJ whole genome shotgun (WGS) entry which is preliminary data.</text>
</comment>
<dbReference type="SMART" id="SM00355">
    <property type="entry name" value="ZnF_C2H2"/>
    <property type="match status" value="5"/>
</dbReference>
<keyword evidence="6" id="KW-0804">Transcription</keyword>
<keyword evidence="2" id="KW-0479">Metal-binding</keyword>
<evidence type="ECO:0000256" key="7">
    <source>
        <dbReference type="ARBA" id="ARBA00023242"/>
    </source>
</evidence>
<evidence type="ECO:0000256" key="4">
    <source>
        <dbReference type="ARBA" id="ARBA00022833"/>
    </source>
</evidence>
<keyword evidence="3" id="KW-0863">Zinc-finger</keyword>
<evidence type="ECO:0000313" key="10">
    <source>
        <dbReference type="EMBL" id="GMR42299.1"/>
    </source>
</evidence>
<proteinExistence type="predicted"/>
<dbReference type="InterPro" id="IPR051061">
    <property type="entry name" value="Zinc_finger_trans_reg"/>
</dbReference>
<evidence type="ECO:0000313" key="11">
    <source>
        <dbReference type="Proteomes" id="UP001328107"/>
    </source>
</evidence>
<reference evidence="11" key="1">
    <citation type="submission" date="2022-10" db="EMBL/GenBank/DDBJ databases">
        <title>Genome assembly of Pristionchus species.</title>
        <authorList>
            <person name="Yoshida K."/>
            <person name="Sommer R.J."/>
        </authorList>
    </citation>
    <scope>NUCLEOTIDE SEQUENCE [LARGE SCALE GENOMIC DNA]</scope>
    <source>
        <strain evidence="11">RS5460</strain>
    </source>
</reference>
<dbReference type="GO" id="GO:0005634">
    <property type="term" value="C:nucleus"/>
    <property type="evidence" value="ECO:0007669"/>
    <property type="project" value="UniProtKB-SubCell"/>
</dbReference>
<feature type="region of interest" description="Disordered" evidence="8">
    <location>
        <begin position="464"/>
        <end position="559"/>
    </location>
</feature>
<evidence type="ECO:0000256" key="2">
    <source>
        <dbReference type="ARBA" id="ARBA00022723"/>
    </source>
</evidence>
<accession>A0AAN4ZN48</accession>
<comment type="subcellular location">
    <subcellularLocation>
        <location evidence="1">Nucleus</location>
    </subcellularLocation>
</comment>
<dbReference type="Proteomes" id="UP001328107">
    <property type="component" value="Unassembled WGS sequence"/>
</dbReference>
<dbReference type="EMBL" id="BTRK01000003">
    <property type="protein sequence ID" value="GMR42299.1"/>
    <property type="molecule type" value="Genomic_DNA"/>
</dbReference>
<dbReference type="PANTHER" id="PTHR46179">
    <property type="entry name" value="ZINC FINGER PROTEIN"/>
    <property type="match status" value="1"/>
</dbReference>
<feature type="domain" description="C2H2-type" evidence="9">
    <location>
        <begin position="211"/>
        <end position="235"/>
    </location>
</feature>
<feature type="compositionally biased region" description="Basic and acidic residues" evidence="8">
    <location>
        <begin position="154"/>
        <end position="169"/>
    </location>
</feature>
<dbReference type="InterPro" id="IPR013087">
    <property type="entry name" value="Znf_C2H2_type"/>
</dbReference>
<dbReference type="Gene3D" id="3.30.160.60">
    <property type="entry name" value="Classic Zinc Finger"/>
    <property type="match status" value="1"/>
</dbReference>
<evidence type="ECO:0000256" key="3">
    <source>
        <dbReference type="ARBA" id="ARBA00022771"/>
    </source>
</evidence>
<sequence>MASVETGDCESPFKLKCKQSTLDKMRVMSQLSEALNGAPYGENGLQFASLIPVGNIISAIVMKNRQAFNTAVNNLRALIAHRKRDMTLQDIAVIAEINFLEGFDSFISYIHTGPADGVGVEREEEDTNTQSLDSSIRSSPIKLKMSPGVGKIERVPKTLDDSAENDKPSRKSTRCGKDVLPTFDDDNKGVEAKRPTRKSIRSQIYDGEFNCVFDGCTEVFNSAMGLKRHAEECAHKSDLQLVFRCSSCNRSFTSDKAVKAHIGHFVSKCPSATINIMSDKDVNVERGEEKLKSVSARRSSNVRRQSLDDPIGDGINQTHQVVDCPFKGCTYASDNFEHIYSHVKNAHSECITAFKCLKCGDTRISGKAMKNHIDQCTGAKVELRLSKKIDQPEVHQWEINLRSCPIQACNFISPAARLLSLHFKRTHSESKLSFQCSKCSEASASVQAVIVHCKTCEGSEPQALVDGGIGRKSRGSLARHSTSTSTMTMRKRGRPSFQSSSKKRSKKGEEVDVADMPVLEMIEADNEIDKEEESGDNLSMGEVQLVRVKEEEEDDGPNM</sequence>
<dbReference type="GO" id="GO:0006357">
    <property type="term" value="P:regulation of transcription by RNA polymerase II"/>
    <property type="evidence" value="ECO:0007669"/>
    <property type="project" value="TreeGrafter"/>
</dbReference>
<keyword evidence="11" id="KW-1185">Reference proteome</keyword>
<name>A0AAN4ZN48_9BILA</name>
<dbReference type="AlphaFoldDB" id="A0AAN4ZN48"/>
<keyword evidence="4" id="KW-0862">Zinc</keyword>
<evidence type="ECO:0000256" key="5">
    <source>
        <dbReference type="ARBA" id="ARBA00023015"/>
    </source>
</evidence>
<gene>
    <name evidence="10" type="ORF">PMAYCL1PPCAC_12494</name>
</gene>
<keyword evidence="7" id="KW-0539">Nucleus</keyword>
<feature type="region of interest" description="Disordered" evidence="8">
    <location>
        <begin position="154"/>
        <end position="178"/>
    </location>
</feature>
<protein>
    <recommendedName>
        <fullName evidence="9">C2H2-type domain-containing protein</fullName>
    </recommendedName>
</protein>
<evidence type="ECO:0000256" key="8">
    <source>
        <dbReference type="SAM" id="MobiDB-lite"/>
    </source>
</evidence>
<evidence type="ECO:0000256" key="1">
    <source>
        <dbReference type="ARBA" id="ARBA00004123"/>
    </source>
</evidence>